<comment type="caution">
    <text evidence="1">The sequence shown here is derived from an EMBL/GenBank/DDBJ whole genome shotgun (WGS) entry which is preliminary data.</text>
</comment>
<organism evidence="1 2">
    <name type="scientific">Eumeta variegata</name>
    <name type="common">Bagworm moth</name>
    <name type="synonym">Eumeta japonica</name>
    <dbReference type="NCBI Taxonomy" id="151549"/>
    <lineage>
        <taxon>Eukaryota</taxon>
        <taxon>Metazoa</taxon>
        <taxon>Ecdysozoa</taxon>
        <taxon>Arthropoda</taxon>
        <taxon>Hexapoda</taxon>
        <taxon>Insecta</taxon>
        <taxon>Pterygota</taxon>
        <taxon>Neoptera</taxon>
        <taxon>Endopterygota</taxon>
        <taxon>Lepidoptera</taxon>
        <taxon>Glossata</taxon>
        <taxon>Ditrysia</taxon>
        <taxon>Tineoidea</taxon>
        <taxon>Psychidae</taxon>
        <taxon>Oiketicinae</taxon>
        <taxon>Eumeta</taxon>
    </lineage>
</organism>
<dbReference type="EMBL" id="BGZK01001789">
    <property type="protein sequence ID" value="GBP86342.1"/>
    <property type="molecule type" value="Genomic_DNA"/>
</dbReference>
<reference evidence="1 2" key="1">
    <citation type="journal article" date="2019" name="Commun. Biol.">
        <title>The bagworm genome reveals a unique fibroin gene that provides high tensile strength.</title>
        <authorList>
            <person name="Kono N."/>
            <person name="Nakamura H."/>
            <person name="Ohtoshi R."/>
            <person name="Tomita M."/>
            <person name="Numata K."/>
            <person name="Arakawa K."/>
        </authorList>
    </citation>
    <scope>NUCLEOTIDE SEQUENCE [LARGE SCALE GENOMIC DNA]</scope>
</reference>
<keyword evidence="2" id="KW-1185">Reference proteome</keyword>
<evidence type="ECO:0000313" key="2">
    <source>
        <dbReference type="Proteomes" id="UP000299102"/>
    </source>
</evidence>
<protein>
    <submittedName>
        <fullName evidence="1">Uncharacterized protein</fullName>
    </submittedName>
</protein>
<dbReference type="AlphaFoldDB" id="A0A4C1ZFZ1"/>
<proteinExistence type="predicted"/>
<dbReference type="Proteomes" id="UP000299102">
    <property type="component" value="Unassembled WGS sequence"/>
</dbReference>
<gene>
    <name evidence="1" type="ORF">EVAR_55269_1</name>
</gene>
<accession>A0A4C1ZFZ1</accession>
<sequence>MSASTYLQGFSARLACDGPSGIGNTCEAFSASHFSLIFNFTNSPQSAVCEFELLSSYFIVLIAFVLRGRRSGVGLKFLPPLFYRHGGAALVGYLIQKLTTSQVRARRCSESPCIRTI</sequence>
<evidence type="ECO:0000313" key="1">
    <source>
        <dbReference type="EMBL" id="GBP86342.1"/>
    </source>
</evidence>
<name>A0A4C1ZFZ1_EUMVA</name>